<keyword evidence="2" id="KW-1185">Reference proteome</keyword>
<reference evidence="1 2" key="1">
    <citation type="submission" date="2018-03" db="EMBL/GenBank/DDBJ databases">
        <title>Ahniella affigens gen. nov., sp. nov., a gammaproteobacterium isolated from sandy soil near a stream.</title>
        <authorList>
            <person name="Ko Y."/>
            <person name="Kim J.-H."/>
        </authorList>
    </citation>
    <scope>NUCLEOTIDE SEQUENCE [LARGE SCALE GENOMIC DNA]</scope>
    <source>
        <strain evidence="1 2">D13</strain>
    </source>
</reference>
<protein>
    <submittedName>
        <fullName evidence="1">Uncharacterized protein</fullName>
    </submittedName>
</protein>
<proteinExistence type="predicted"/>
<reference evidence="1 2" key="2">
    <citation type="submission" date="2018-03" db="EMBL/GenBank/DDBJ databases">
        <authorList>
            <person name="Keele B.F."/>
        </authorList>
    </citation>
    <scope>NUCLEOTIDE SEQUENCE [LARGE SCALE GENOMIC DNA]</scope>
    <source>
        <strain evidence="1 2">D13</strain>
    </source>
</reference>
<evidence type="ECO:0000313" key="1">
    <source>
        <dbReference type="EMBL" id="AVP96115.1"/>
    </source>
</evidence>
<dbReference type="AlphaFoldDB" id="A0A2P1PMP9"/>
<name>A0A2P1PMP9_9GAMM</name>
<evidence type="ECO:0000313" key="2">
    <source>
        <dbReference type="Proteomes" id="UP000241074"/>
    </source>
</evidence>
<dbReference type="KEGG" id="xba:C7S18_02405"/>
<dbReference type="EMBL" id="CP027860">
    <property type="protein sequence ID" value="AVP96115.1"/>
    <property type="molecule type" value="Genomic_DNA"/>
</dbReference>
<organism evidence="1 2">
    <name type="scientific">Ahniella affigens</name>
    <dbReference type="NCBI Taxonomy" id="2021234"/>
    <lineage>
        <taxon>Bacteria</taxon>
        <taxon>Pseudomonadati</taxon>
        <taxon>Pseudomonadota</taxon>
        <taxon>Gammaproteobacteria</taxon>
        <taxon>Lysobacterales</taxon>
        <taxon>Rhodanobacteraceae</taxon>
        <taxon>Ahniella</taxon>
    </lineage>
</organism>
<gene>
    <name evidence="1" type="ORF">C7S18_02405</name>
</gene>
<dbReference type="Proteomes" id="UP000241074">
    <property type="component" value="Chromosome"/>
</dbReference>
<sequence>MTCRRLAAGVVVARPEHRPNRFLAFQINALRVVAAVATASWHCMFPGLEMLPVLLQPIVGTQHGQTKQRLRIKPLSNTER</sequence>
<accession>A0A2P1PMP9</accession>